<dbReference type="SUPFAM" id="SSF50729">
    <property type="entry name" value="PH domain-like"/>
    <property type="match status" value="1"/>
</dbReference>
<dbReference type="InterPro" id="IPR011993">
    <property type="entry name" value="PH-like_dom_sf"/>
</dbReference>
<dbReference type="InterPro" id="IPR051566">
    <property type="entry name" value="CNKSR"/>
</dbReference>
<dbReference type="PROSITE" id="PS50003">
    <property type="entry name" value="PH_DOMAIN"/>
    <property type="match status" value="1"/>
</dbReference>
<protein>
    <recommendedName>
        <fullName evidence="2">PH domain-containing protein</fullName>
    </recommendedName>
</protein>
<dbReference type="SMART" id="SM00233">
    <property type="entry name" value="PH"/>
    <property type="match status" value="1"/>
</dbReference>
<organism evidence="3">
    <name type="scientific">Arion vulgaris</name>
    <dbReference type="NCBI Taxonomy" id="1028688"/>
    <lineage>
        <taxon>Eukaryota</taxon>
        <taxon>Metazoa</taxon>
        <taxon>Spiralia</taxon>
        <taxon>Lophotrochozoa</taxon>
        <taxon>Mollusca</taxon>
        <taxon>Gastropoda</taxon>
        <taxon>Heterobranchia</taxon>
        <taxon>Euthyneura</taxon>
        <taxon>Panpulmonata</taxon>
        <taxon>Eupulmonata</taxon>
        <taxon>Stylommatophora</taxon>
        <taxon>Helicina</taxon>
        <taxon>Arionoidea</taxon>
        <taxon>Arionidae</taxon>
        <taxon>Arion</taxon>
    </lineage>
</organism>
<reference evidence="3" key="1">
    <citation type="submission" date="2014-12" db="EMBL/GenBank/DDBJ databases">
        <title>Insight into the proteome of Arion vulgaris.</title>
        <authorList>
            <person name="Aradska J."/>
            <person name="Bulat T."/>
            <person name="Smidak R."/>
            <person name="Sarate P."/>
            <person name="Gangsoo J."/>
            <person name="Sialana F."/>
            <person name="Bilban M."/>
            <person name="Lubec G."/>
        </authorList>
    </citation>
    <scope>NUCLEOTIDE SEQUENCE</scope>
    <source>
        <tissue evidence="3">Skin</tissue>
    </source>
</reference>
<name>A0A0B6ZH44_9EUPU</name>
<dbReference type="PANTHER" id="PTHR12844">
    <property type="entry name" value="CONNECTOR ENCHANCER OF KINASE SUPPRESSOR OF RAS"/>
    <property type="match status" value="1"/>
</dbReference>
<gene>
    <name evidence="3" type="primary">ORF61127</name>
</gene>
<feature type="compositionally biased region" description="Polar residues" evidence="1">
    <location>
        <begin position="317"/>
        <end position="327"/>
    </location>
</feature>
<sequence length="459" mass="50959">KISVSDLDTIQPGEASEDKQTGPLQAVDKVSGLDLGIIQPEGALWETDATSEPVSEVQDSDVAVTKPISSLEEGLPGRKNWNGKKIVSAEVAGNSDRGDLPLLMRIKRLDSQEINEMEAKMGDDEVFVKPHKRVGFSDDVADVEKTESFTHIVVGGVVQKIPTDKAQAQPASESPSVKMRTKVSTSKTKLDRRVSCRDLGKGDCEGWLYKRKQKGRTLSKHWDKRWCVLKNCNLFYYKHKDDLKAEGVIHLPAFQVSPAPKLKAKKFAFQIHNGGTTFDFASDRQEDMSKWMNKMGLAAINYDTSYTMTTSGGLNRSENYSVSSSGARNGYSESEDEDVPASLLSGSVQSLTSISSVDNMGASTEALHTMLRSIQAQDLTIDGKNRVWQRRSQCTVTQELVGITDQVEVDKLRRLHSLQRTLRAKEIELEEIDKLMNKPVSTTELHNFLVTHTRPTCPE</sequence>
<dbReference type="Pfam" id="PF00169">
    <property type="entry name" value="PH"/>
    <property type="match status" value="1"/>
</dbReference>
<accession>A0A0B6ZH44</accession>
<evidence type="ECO:0000259" key="2">
    <source>
        <dbReference type="PROSITE" id="PS50003"/>
    </source>
</evidence>
<evidence type="ECO:0000256" key="1">
    <source>
        <dbReference type="SAM" id="MobiDB-lite"/>
    </source>
</evidence>
<dbReference type="Gene3D" id="2.30.29.30">
    <property type="entry name" value="Pleckstrin-homology domain (PH domain)/Phosphotyrosine-binding domain (PTB)"/>
    <property type="match status" value="1"/>
</dbReference>
<evidence type="ECO:0000313" key="3">
    <source>
        <dbReference type="EMBL" id="CEK67045.1"/>
    </source>
</evidence>
<feature type="domain" description="PH" evidence="2">
    <location>
        <begin position="201"/>
        <end position="300"/>
    </location>
</feature>
<feature type="region of interest" description="Disordered" evidence="1">
    <location>
        <begin position="1"/>
        <end position="25"/>
    </location>
</feature>
<dbReference type="PANTHER" id="PTHR12844:SF42">
    <property type="entry name" value="CONNECTOR ENHANCER OF KSR PROTEIN CNK"/>
    <property type="match status" value="1"/>
</dbReference>
<feature type="region of interest" description="Disordered" evidence="1">
    <location>
        <begin position="317"/>
        <end position="339"/>
    </location>
</feature>
<feature type="region of interest" description="Disordered" evidence="1">
    <location>
        <begin position="164"/>
        <end position="184"/>
    </location>
</feature>
<proteinExistence type="predicted"/>
<dbReference type="EMBL" id="HACG01020180">
    <property type="protein sequence ID" value="CEK67045.1"/>
    <property type="molecule type" value="Transcribed_RNA"/>
</dbReference>
<dbReference type="AlphaFoldDB" id="A0A0B6ZH44"/>
<feature type="non-terminal residue" evidence="3">
    <location>
        <position position="1"/>
    </location>
</feature>
<dbReference type="InterPro" id="IPR001849">
    <property type="entry name" value="PH_domain"/>
</dbReference>